<keyword evidence="5" id="KW-1185">Reference proteome</keyword>
<dbReference type="Gene3D" id="3.30.465.10">
    <property type="match status" value="1"/>
</dbReference>
<dbReference type="InterPro" id="IPR010031">
    <property type="entry name" value="FAD_lactone_oxidase-like"/>
</dbReference>
<dbReference type="Proteomes" id="UP000190341">
    <property type="component" value="Unassembled WGS sequence"/>
</dbReference>
<dbReference type="InterPro" id="IPR016166">
    <property type="entry name" value="FAD-bd_PCMH"/>
</dbReference>
<dbReference type="OrthoDB" id="9800184at2"/>
<dbReference type="InterPro" id="IPR016169">
    <property type="entry name" value="FAD-bd_PCMH_sub2"/>
</dbReference>
<evidence type="ECO:0000313" key="4">
    <source>
        <dbReference type="EMBL" id="SKC78348.1"/>
    </source>
</evidence>
<reference evidence="4 5" key="1">
    <citation type="submission" date="2017-02" db="EMBL/GenBank/DDBJ databases">
        <authorList>
            <person name="Peterson S.W."/>
        </authorList>
    </citation>
    <scope>NUCLEOTIDE SEQUENCE [LARGE SCALE GENOMIC DNA]</scope>
    <source>
        <strain evidence="4 5">P15</strain>
    </source>
</reference>
<dbReference type="GO" id="GO:0016899">
    <property type="term" value="F:oxidoreductase activity, acting on the CH-OH group of donors, oxygen as acceptor"/>
    <property type="evidence" value="ECO:0007669"/>
    <property type="project" value="InterPro"/>
</dbReference>
<dbReference type="SUPFAM" id="SSF55103">
    <property type="entry name" value="FAD-linked oxidases, C-terminal domain"/>
    <property type="match status" value="1"/>
</dbReference>
<evidence type="ECO:0000256" key="1">
    <source>
        <dbReference type="ARBA" id="ARBA00022630"/>
    </source>
</evidence>
<dbReference type="Gene3D" id="1.10.45.10">
    <property type="entry name" value="Vanillyl-alcohol Oxidase, Chain A, domain 4"/>
    <property type="match status" value="1"/>
</dbReference>
<name>A0A1T5LS30_9GAMM</name>
<dbReference type="GO" id="GO:0071949">
    <property type="term" value="F:FAD binding"/>
    <property type="evidence" value="ECO:0007669"/>
    <property type="project" value="InterPro"/>
</dbReference>
<dbReference type="InterPro" id="IPR036318">
    <property type="entry name" value="FAD-bd_PCMH-like_sf"/>
</dbReference>
<keyword evidence="2" id="KW-0274">FAD</keyword>
<dbReference type="AlphaFoldDB" id="A0A1T5LS30"/>
<gene>
    <name evidence="4" type="ORF">SAMN06296058_2933</name>
</gene>
<dbReference type="EMBL" id="FUZV01000002">
    <property type="protein sequence ID" value="SKC78348.1"/>
    <property type="molecule type" value="Genomic_DNA"/>
</dbReference>
<dbReference type="InterPro" id="IPR016167">
    <property type="entry name" value="FAD-bd_PCMH_sub1"/>
</dbReference>
<dbReference type="PANTHER" id="PTHR43762:SF1">
    <property type="entry name" value="D-ARABINONO-1,4-LACTONE OXIDASE"/>
    <property type="match status" value="1"/>
</dbReference>
<feature type="domain" description="FAD-binding PCMH-type" evidence="3">
    <location>
        <begin position="52"/>
        <end position="221"/>
    </location>
</feature>
<dbReference type="InterPro" id="IPR016171">
    <property type="entry name" value="Vanillyl_alc_oxidase_C-sub2"/>
</dbReference>
<dbReference type="GO" id="GO:0080049">
    <property type="term" value="F:L-gulono-1,4-lactone dehydrogenase activity"/>
    <property type="evidence" value="ECO:0007669"/>
    <property type="project" value="TreeGrafter"/>
</dbReference>
<dbReference type="Gene3D" id="3.30.43.10">
    <property type="entry name" value="Uridine Diphospho-n-acetylenolpyruvylglucosamine Reductase, domain 2"/>
    <property type="match status" value="1"/>
</dbReference>
<dbReference type="STRING" id="428993.SAMN06296058_2933"/>
<dbReference type="InterPro" id="IPR016164">
    <property type="entry name" value="FAD-linked_Oxase-like_C"/>
</dbReference>
<sequence length="485" mass="54090">MTAESDHAGIPASSARREALRTLGLAGLGLLSGCADSNDATAPAFVEDVARIAPMPVARIVRPSDTASVQAAVRSADSAISIGGARYSMGGQIAARDSLHLDMRGMRRLIWLDPARQRVRVQAGMCWRDLLDHLDPHDLSPRIMQSYSNFSIGGSVAVNCHGRYVGAGPLAHSLRALQLVSADGSVHELDRQQSPELFAAVIGGYGGLGVVTEVELDLAENQRMQRHVERLPLADYPDYFRSQVAGRADVLMHNADLVPPHFDAPLAISWRRSQAALTHPQRLIARGLDYHRERNLIWAVSELPAGGLLRDRFQTERLLHEPMVQLRNREASLDAAALEPRTRQFSTYLLQEYFIPVAGFGSFARSMTAILQQHRVQALNISIRHSPADRDSLLAWAREEVFSFVLYHKQDAGQAADDRAGIWTRHLIDAALLHGGRYYLPYRLHATREQFLRAYPEAQAFATLKRQLDPQRRFRNQLWDTYLPT</sequence>
<proteinExistence type="predicted"/>
<dbReference type="RefSeq" id="WP_079725235.1">
    <property type="nucleotide sequence ID" value="NZ_BMCL01000001.1"/>
</dbReference>
<dbReference type="PROSITE" id="PS51387">
    <property type="entry name" value="FAD_PCMH"/>
    <property type="match status" value="1"/>
</dbReference>
<dbReference type="SUPFAM" id="SSF56176">
    <property type="entry name" value="FAD-binding/transporter-associated domain-like"/>
    <property type="match status" value="1"/>
</dbReference>
<organism evidence="4 5">
    <name type="scientific">Pseudoxanthomonas indica</name>
    <dbReference type="NCBI Taxonomy" id="428993"/>
    <lineage>
        <taxon>Bacteria</taxon>
        <taxon>Pseudomonadati</taxon>
        <taxon>Pseudomonadota</taxon>
        <taxon>Gammaproteobacteria</taxon>
        <taxon>Lysobacterales</taxon>
        <taxon>Lysobacteraceae</taxon>
        <taxon>Pseudoxanthomonas</taxon>
    </lineage>
</organism>
<evidence type="ECO:0000259" key="3">
    <source>
        <dbReference type="PROSITE" id="PS51387"/>
    </source>
</evidence>
<dbReference type="Pfam" id="PF01565">
    <property type="entry name" value="FAD_binding_4"/>
    <property type="match status" value="1"/>
</dbReference>
<dbReference type="InterPro" id="IPR006094">
    <property type="entry name" value="Oxid_FAD_bind_N"/>
</dbReference>
<evidence type="ECO:0000313" key="5">
    <source>
        <dbReference type="Proteomes" id="UP000190341"/>
    </source>
</evidence>
<keyword evidence="1" id="KW-0285">Flavoprotein</keyword>
<accession>A0A1T5LS30</accession>
<dbReference type="PANTHER" id="PTHR43762">
    <property type="entry name" value="L-GULONOLACTONE OXIDASE"/>
    <property type="match status" value="1"/>
</dbReference>
<protein>
    <submittedName>
        <fullName evidence="4">FAD/FMN-containing dehydrogenase</fullName>
    </submittedName>
</protein>
<evidence type="ECO:0000256" key="2">
    <source>
        <dbReference type="ARBA" id="ARBA00022827"/>
    </source>
</evidence>